<keyword evidence="5" id="KW-0539">Nucleus</keyword>
<dbReference type="PANTHER" id="PTHR47338:SF16">
    <property type="entry name" value="TRANSCRIPTION FACTOR, PUTATIVE (AFU_ORTHOLOGUE AFUA_2G09360)-RELATED"/>
    <property type="match status" value="1"/>
</dbReference>
<dbReference type="GO" id="GO:0000981">
    <property type="term" value="F:DNA-binding transcription factor activity, RNA polymerase II-specific"/>
    <property type="evidence" value="ECO:0007669"/>
    <property type="project" value="InterPro"/>
</dbReference>
<comment type="subcellular location">
    <subcellularLocation>
        <location evidence="1">Nucleus</location>
    </subcellularLocation>
</comment>
<dbReference type="PANTHER" id="PTHR47338">
    <property type="entry name" value="ZN(II)2CYS6 TRANSCRIPTION FACTOR (EUROFUNG)-RELATED"/>
    <property type="match status" value="1"/>
</dbReference>
<feature type="region of interest" description="Disordered" evidence="6">
    <location>
        <begin position="824"/>
        <end position="848"/>
    </location>
</feature>
<dbReference type="Proteomes" id="UP000775872">
    <property type="component" value="Unassembled WGS sequence"/>
</dbReference>
<evidence type="ECO:0000256" key="6">
    <source>
        <dbReference type="SAM" id="MobiDB-lite"/>
    </source>
</evidence>
<keyword evidence="3" id="KW-0805">Transcription regulation</keyword>
<evidence type="ECO:0000256" key="1">
    <source>
        <dbReference type="ARBA" id="ARBA00004123"/>
    </source>
</evidence>
<keyword evidence="2" id="KW-0479">Metal-binding</keyword>
<keyword evidence="4" id="KW-0804">Transcription</keyword>
<feature type="domain" description="Xylanolytic transcriptional activator regulatory" evidence="7">
    <location>
        <begin position="19"/>
        <end position="239"/>
    </location>
</feature>
<comment type="caution">
    <text evidence="8">The sequence shown here is derived from an EMBL/GenBank/DDBJ whole genome shotgun (WGS) entry which is preliminary data.</text>
</comment>
<accession>A0A9P0EKT6</accession>
<reference evidence="8" key="1">
    <citation type="submission" date="2021-10" db="EMBL/GenBank/DDBJ databases">
        <authorList>
            <person name="Piombo E."/>
        </authorList>
    </citation>
    <scope>NUCLEOTIDE SEQUENCE</scope>
</reference>
<dbReference type="GO" id="GO:0003677">
    <property type="term" value="F:DNA binding"/>
    <property type="evidence" value="ECO:0007669"/>
    <property type="project" value="InterPro"/>
</dbReference>
<evidence type="ECO:0000313" key="8">
    <source>
        <dbReference type="EMBL" id="CAH0055026.1"/>
    </source>
</evidence>
<proteinExistence type="predicted"/>
<dbReference type="Gene3D" id="2.120.10.30">
    <property type="entry name" value="TolB, C-terminal domain"/>
    <property type="match status" value="1"/>
</dbReference>
<name>A0A9P0EKT6_9HYPO</name>
<evidence type="ECO:0000256" key="2">
    <source>
        <dbReference type="ARBA" id="ARBA00022723"/>
    </source>
</evidence>
<dbReference type="InterPro" id="IPR011042">
    <property type="entry name" value="6-blade_b-propeller_TolB-like"/>
</dbReference>
<keyword evidence="9" id="KW-1185">Reference proteome</keyword>
<sequence length="1051" mass="116393">MAESIIEGYILHILDRPHSIFHLPTLRASTRAGTLPPALRYSLLSYGARFHRDHKISCLAKRFLEEAKAQLHADLEHVSLENVQACILLASLSAASQQPSSETLYLGIAIHMAEVLQLGECQEGDPRQIRELKRRIWCSLYMADFWCSTGNGLRRKMAGFGRLTDLPMDEAAFHGSTTLGYVEDNTSRPGLWAYMITLVEIFGEIQELSLRVAPSLPDNQSMHVDEQVALLGQALTSWEAKLPEHVRYSKANLLAFRAHGLGGPFVALHQGYYHYCMLLYYQYLDTKRTTTEKTARFSKFCQHSALAHSNLLAFARDAGECDVLYAGVGHSTVISSSVLLHTAMFGEPDEIMPAQQALQANFEMLQELSRYWPSLDLTIRRLSQFQLRCTEGDAIRAYDFDEWMVTFLLRYHLTLDEKRSPGFQIMLFSSFPLVFTVGLASQVVFAADPSPPAPEPISITELPLPPVAIDKCTIELSPNGTGCIAQGKYGAGFQAGSFLLDSRHIVAHVTYTGAPDAPDPASIFTGEQIIMIKTDGSSFSTGVPWKCLTCGVPAENAQGLSNTFDYPNSFMDSRRILFGTNILDCGENDLTSDDCTPETTYIYPIRWNTSPDGSGAGGSIRELRLHPDDVHLGFSSFRVDGRSLGQDSYFSRLTFNPSPTTGEPLVPRYDLESVTRLSNPNNPPPFVADGDKLSWNPLTNYVGELRGFSGRGDEVTYIGTSVESCNVDVFAVKLDSGEVRRLTSDPEYVDPVDISPDNEWTVVMDTRRTDRQMFMAAMRGVPPLIDLIATSVASTTRNNYQRRFFQPWLIDRYGDRGDYYGQKINDKGSGVPGSADINDPEWNGRADPKWSPDGTKIVYWQDLTASPACGGENPLPCYDSPYQGGRYVRFMLAELTSREPKELARVDPVSDTVAWGTPYVPGEDAPSIPRPPQGKYTLYGAESGHANVTIIDNADVDTIKSVAVNYKDYSDDGLAFLNGYENFTRINPSVTVENAIWFSDLVQTGDVNATKKTSDDGFRLTIDVLVNVLEAEGTLTTTIGGKVYEQPANRT</sequence>
<evidence type="ECO:0000313" key="9">
    <source>
        <dbReference type="Proteomes" id="UP000775872"/>
    </source>
</evidence>
<dbReference type="GO" id="GO:0006351">
    <property type="term" value="P:DNA-templated transcription"/>
    <property type="evidence" value="ECO:0007669"/>
    <property type="project" value="InterPro"/>
</dbReference>
<evidence type="ECO:0000259" key="7">
    <source>
        <dbReference type="Pfam" id="PF04082"/>
    </source>
</evidence>
<dbReference type="OrthoDB" id="10265322at2759"/>
<evidence type="ECO:0000256" key="4">
    <source>
        <dbReference type="ARBA" id="ARBA00023163"/>
    </source>
</evidence>
<dbReference type="Pfam" id="PF04082">
    <property type="entry name" value="Fungal_trans"/>
    <property type="match status" value="1"/>
</dbReference>
<protein>
    <recommendedName>
        <fullName evidence="7">Xylanolytic transcriptional activator regulatory domain-containing protein</fullName>
    </recommendedName>
</protein>
<dbReference type="EMBL" id="CABFOC020000053">
    <property type="protein sequence ID" value="CAH0055026.1"/>
    <property type="molecule type" value="Genomic_DNA"/>
</dbReference>
<dbReference type="GO" id="GO:0005634">
    <property type="term" value="C:nucleus"/>
    <property type="evidence" value="ECO:0007669"/>
    <property type="project" value="UniProtKB-SubCell"/>
</dbReference>
<gene>
    <name evidence="8" type="ORF">CSOL1703_00016927</name>
</gene>
<dbReference type="InterPro" id="IPR007219">
    <property type="entry name" value="XnlR_reg_dom"/>
</dbReference>
<organism evidence="8 9">
    <name type="scientific">Clonostachys solani</name>
    <dbReference type="NCBI Taxonomy" id="160281"/>
    <lineage>
        <taxon>Eukaryota</taxon>
        <taxon>Fungi</taxon>
        <taxon>Dikarya</taxon>
        <taxon>Ascomycota</taxon>
        <taxon>Pezizomycotina</taxon>
        <taxon>Sordariomycetes</taxon>
        <taxon>Hypocreomycetidae</taxon>
        <taxon>Hypocreales</taxon>
        <taxon>Bionectriaceae</taxon>
        <taxon>Clonostachys</taxon>
    </lineage>
</organism>
<evidence type="ECO:0000256" key="5">
    <source>
        <dbReference type="ARBA" id="ARBA00023242"/>
    </source>
</evidence>
<dbReference type="AlphaFoldDB" id="A0A9P0EKT6"/>
<dbReference type="GO" id="GO:0008270">
    <property type="term" value="F:zinc ion binding"/>
    <property type="evidence" value="ECO:0007669"/>
    <property type="project" value="InterPro"/>
</dbReference>
<dbReference type="InterPro" id="IPR050815">
    <property type="entry name" value="TF_fung"/>
</dbReference>
<evidence type="ECO:0000256" key="3">
    <source>
        <dbReference type="ARBA" id="ARBA00023015"/>
    </source>
</evidence>
<dbReference type="CDD" id="cd12148">
    <property type="entry name" value="fungal_TF_MHR"/>
    <property type="match status" value="1"/>
</dbReference>